<dbReference type="PROSITE" id="PS51884">
    <property type="entry name" value="CHAPLIN"/>
    <property type="match status" value="1"/>
</dbReference>
<evidence type="ECO:0000256" key="1">
    <source>
        <dbReference type="ARBA" id="ARBA00022512"/>
    </source>
</evidence>
<feature type="signal peptide" evidence="4">
    <location>
        <begin position="1"/>
        <end position="27"/>
    </location>
</feature>
<organism evidence="6 7">
    <name type="scientific">Actinomadura alba</name>
    <dbReference type="NCBI Taxonomy" id="406431"/>
    <lineage>
        <taxon>Bacteria</taxon>
        <taxon>Bacillati</taxon>
        <taxon>Actinomycetota</taxon>
        <taxon>Actinomycetes</taxon>
        <taxon>Streptosporangiales</taxon>
        <taxon>Thermomonosporaceae</taxon>
        <taxon>Actinomadura</taxon>
    </lineage>
</organism>
<comment type="caution">
    <text evidence="6">The sequence shown here is derived from an EMBL/GenBank/DDBJ whole genome shotgun (WGS) entry which is preliminary data.</text>
</comment>
<evidence type="ECO:0000256" key="3">
    <source>
        <dbReference type="ARBA" id="ARBA00023087"/>
    </source>
</evidence>
<keyword evidence="2" id="KW-0130">Cell adhesion</keyword>
<dbReference type="RefSeq" id="WP_187244992.1">
    <property type="nucleotide sequence ID" value="NZ_BAAAOK010000037.1"/>
</dbReference>
<evidence type="ECO:0000259" key="5">
    <source>
        <dbReference type="PROSITE" id="PS51884"/>
    </source>
</evidence>
<dbReference type="EMBL" id="JABVEC010000016">
    <property type="protein sequence ID" value="MBC6467978.1"/>
    <property type="molecule type" value="Genomic_DNA"/>
</dbReference>
<feature type="chain" id="PRO_5046304315" evidence="4">
    <location>
        <begin position="28"/>
        <end position="80"/>
    </location>
</feature>
<evidence type="ECO:0000256" key="2">
    <source>
        <dbReference type="ARBA" id="ARBA00022889"/>
    </source>
</evidence>
<dbReference type="Pfam" id="PF03777">
    <property type="entry name" value="ChpA-C"/>
    <property type="match status" value="1"/>
</dbReference>
<dbReference type="Proteomes" id="UP000805614">
    <property type="component" value="Unassembled WGS sequence"/>
</dbReference>
<protein>
    <submittedName>
        <fullName evidence="6">Chaplin</fullName>
    </submittedName>
</protein>
<evidence type="ECO:0000256" key="4">
    <source>
        <dbReference type="SAM" id="SignalP"/>
    </source>
</evidence>
<keyword evidence="4" id="KW-0732">Signal</keyword>
<accession>A0ABR7LT03</accession>
<keyword evidence="7" id="KW-1185">Reference proteome</keyword>
<gene>
    <name evidence="6" type="ORF">HKK74_21125</name>
</gene>
<feature type="domain" description="Chaplin" evidence="5">
    <location>
        <begin position="34"/>
        <end position="74"/>
    </location>
</feature>
<evidence type="ECO:0000313" key="7">
    <source>
        <dbReference type="Proteomes" id="UP000805614"/>
    </source>
</evidence>
<keyword evidence="3" id="KW-0034">Amyloid</keyword>
<name>A0ABR7LT03_9ACTN</name>
<keyword evidence="1" id="KW-0134">Cell wall</keyword>
<evidence type="ECO:0000313" key="6">
    <source>
        <dbReference type="EMBL" id="MBC6467978.1"/>
    </source>
</evidence>
<proteinExistence type="predicted"/>
<sequence>MLSKIAATGVVAVAAAGAMMIATPAQADNFTRGDHSILGGNQIFAPISIPINVCGNSVAVIGFAGSGCKGGAKVKGHHGY</sequence>
<keyword evidence="1" id="KW-0964">Secreted</keyword>
<reference evidence="6 7" key="1">
    <citation type="submission" date="2020-06" db="EMBL/GenBank/DDBJ databases">
        <title>Actinomadura xiongansis sp. nov., isolated from soil of Baiyangdian.</title>
        <authorList>
            <person name="Zhang X."/>
        </authorList>
    </citation>
    <scope>NUCLEOTIDE SEQUENCE [LARGE SCALE GENOMIC DNA]</scope>
    <source>
        <strain evidence="6 7">HBUM206468</strain>
    </source>
</reference>
<dbReference type="InterPro" id="IPR005528">
    <property type="entry name" value="ChpA-H"/>
</dbReference>